<dbReference type="AlphaFoldDB" id="A0A1H6FJS4"/>
<dbReference type="STRING" id="29539.SAMN02745716_0267"/>
<keyword evidence="5 9" id="KW-1133">Transmembrane helix</keyword>
<dbReference type="Pfam" id="PF10099">
    <property type="entry name" value="RskA_C"/>
    <property type="match status" value="1"/>
</dbReference>
<proteinExistence type="predicted"/>
<comment type="subcellular location">
    <subcellularLocation>
        <location evidence="2">Cell membrane</location>
    </subcellularLocation>
    <subcellularLocation>
        <location evidence="1">Membrane</location>
        <topology evidence="1">Single-pass membrane protein</topology>
    </subcellularLocation>
</comment>
<dbReference type="PANTHER" id="PTHR37461:SF1">
    <property type="entry name" value="ANTI-SIGMA-K FACTOR RSKA"/>
    <property type="match status" value="1"/>
</dbReference>
<dbReference type="InterPro" id="IPR027383">
    <property type="entry name" value="Znf_put"/>
</dbReference>
<evidence type="ECO:0000256" key="6">
    <source>
        <dbReference type="ARBA" id="ARBA00023136"/>
    </source>
</evidence>
<sequence length="249" mass="26831">MSTVDSATREHDWVRETLAAWALGALTASERERVERHRETCERCCAEAGALIATASALAEAVPPRLPPGRLRERVLSEVRAEARLLRAAGASADQPESAKRRLRELFIPAARPLALAGVLLVMLAVGFGLGTVLEGQIGAKRRGQELVGRITDPTVARRAQARATVHERSVRIEVRGLPRPPESGVYEVWVQSPGSPPRPAEPMFVASDGAVEVPVSLKPRDRLMITQEPAGGSVQPTSPPLVVFERGS</sequence>
<dbReference type="GO" id="GO:0016989">
    <property type="term" value="F:sigma factor antagonist activity"/>
    <property type="evidence" value="ECO:0007669"/>
    <property type="project" value="TreeGrafter"/>
</dbReference>
<dbReference type="PANTHER" id="PTHR37461">
    <property type="entry name" value="ANTI-SIGMA-K FACTOR RSKA"/>
    <property type="match status" value="1"/>
</dbReference>
<evidence type="ECO:0000256" key="9">
    <source>
        <dbReference type="SAM" id="Phobius"/>
    </source>
</evidence>
<keyword evidence="6 9" id="KW-0472">Membrane</keyword>
<evidence type="ECO:0000256" key="4">
    <source>
        <dbReference type="ARBA" id="ARBA00022692"/>
    </source>
</evidence>
<name>A0A1H6FJS4_THEAL</name>
<dbReference type="EMBL" id="FNWJ01000001">
    <property type="protein sequence ID" value="SEH10418.1"/>
    <property type="molecule type" value="Genomic_DNA"/>
</dbReference>
<keyword evidence="3" id="KW-1003">Cell membrane</keyword>
<protein>
    <recommendedName>
        <fullName evidence="8">Regulator of SigK</fullName>
    </recommendedName>
    <alternativeName>
        <fullName evidence="7">Sigma-K anti-sigma factor RskA</fullName>
    </alternativeName>
</protein>
<evidence type="ECO:0000256" key="3">
    <source>
        <dbReference type="ARBA" id="ARBA00022475"/>
    </source>
</evidence>
<evidence type="ECO:0000256" key="2">
    <source>
        <dbReference type="ARBA" id="ARBA00004236"/>
    </source>
</evidence>
<dbReference type="InterPro" id="IPR041916">
    <property type="entry name" value="Anti_sigma_zinc_sf"/>
</dbReference>
<dbReference type="Pfam" id="PF13490">
    <property type="entry name" value="zf-HC2"/>
    <property type="match status" value="1"/>
</dbReference>
<dbReference type="InterPro" id="IPR018764">
    <property type="entry name" value="RskA_C"/>
</dbReference>
<keyword evidence="13" id="KW-1185">Reference proteome</keyword>
<accession>A0A1H6FJS4</accession>
<reference evidence="13" key="1">
    <citation type="submission" date="2016-10" db="EMBL/GenBank/DDBJ databases">
        <authorList>
            <person name="Varghese N."/>
            <person name="Submissions S."/>
        </authorList>
    </citation>
    <scope>NUCLEOTIDE SEQUENCE [LARGE SCALE GENOMIC DNA]</scope>
    <source>
        <strain evidence="13">ATCC 35263</strain>
    </source>
</reference>
<evidence type="ECO:0000256" key="5">
    <source>
        <dbReference type="ARBA" id="ARBA00022989"/>
    </source>
</evidence>
<evidence type="ECO:0000256" key="1">
    <source>
        <dbReference type="ARBA" id="ARBA00004167"/>
    </source>
</evidence>
<organism evidence="12 13">
    <name type="scientific">Thermoleophilum album</name>
    <dbReference type="NCBI Taxonomy" id="29539"/>
    <lineage>
        <taxon>Bacteria</taxon>
        <taxon>Bacillati</taxon>
        <taxon>Actinomycetota</taxon>
        <taxon>Thermoleophilia</taxon>
        <taxon>Thermoleophilales</taxon>
        <taxon>Thermoleophilaceae</taxon>
        <taxon>Thermoleophilum</taxon>
    </lineage>
</organism>
<dbReference type="GO" id="GO:0006417">
    <property type="term" value="P:regulation of translation"/>
    <property type="evidence" value="ECO:0007669"/>
    <property type="project" value="TreeGrafter"/>
</dbReference>
<feature type="domain" description="Putative zinc-finger" evidence="11">
    <location>
        <begin position="13"/>
        <end position="44"/>
    </location>
</feature>
<evidence type="ECO:0000313" key="12">
    <source>
        <dbReference type="EMBL" id="SEH10418.1"/>
    </source>
</evidence>
<dbReference type="Gene3D" id="1.10.10.1320">
    <property type="entry name" value="Anti-sigma factor, zinc-finger domain"/>
    <property type="match status" value="1"/>
</dbReference>
<feature type="domain" description="Anti-sigma K factor RskA C-terminal" evidence="10">
    <location>
        <begin position="117"/>
        <end position="240"/>
    </location>
</feature>
<gene>
    <name evidence="12" type="ORF">SAMN02745716_0267</name>
</gene>
<keyword evidence="4 9" id="KW-0812">Transmembrane</keyword>
<evidence type="ECO:0000259" key="10">
    <source>
        <dbReference type="Pfam" id="PF10099"/>
    </source>
</evidence>
<dbReference type="InterPro" id="IPR051474">
    <property type="entry name" value="Anti-sigma-K/W_factor"/>
</dbReference>
<feature type="transmembrane region" description="Helical" evidence="9">
    <location>
        <begin position="114"/>
        <end position="134"/>
    </location>
</feature>
<dbReference type="Proteomes" id="UP000222056">
    <property type="component" value="Unassembled WGS sequence"/>
</dbReference>
<evidence type="ECO:0000313" key="13">
    <source>
        <dbReference type="Proteomes" id="UP000222056"/>
    </source>
</evidence>
<dbReference type="GO" id="GO:0005886">
    <property type="term" value="C:plasma membrane"/>
    <property type="evidence" value="ECO:0007669"/>
    <property type="project" value="UniProtKB-SubCell"/>
</dbReference>
<evidence type="ECO:0000259" key="11">
    <source>
        <dbReference type="Pfam" id="PF13490"/>
    </source>
</evidence>
<dbReference type="OrthoDB" id="153510at2"/>
<evidence type="ECO:0000256" key="8">
    <source>
        <dbReference type="ARBA" id="ARBA00030803"/>
    </source>
</evidence>
<evidence type="ECO:0000256" key="7">
    <source>
        <dbReference type="ARBA" id="ARBA00029829"/>
    </source>
</evidence>